<feature type="domain" description="Hemerythrin-like" evidence="4">
    <location>
        <begin position="11"/>
        <end position="129"/>
    </location>
</feature>
<dbReference type="SUPFAM" id="SSF47188">
    <property type="entry name" value="Hemerythrin-like"/>
    <property type="match status" value="1"/>
</dbReference>
<dbReference type="Gene3D" id="1.20.120.50">
    <property type="entry name" value="Hemerythrin-like"/>
    <property type="match status" value="1"/>
</dbReference>
<evidence type="ECO:0000256" key="3">
    <source>
        <dbReference type="ARBA" id="ARBA00023004"/>
    </source>
</evidence>
<dbReference type="NCBIfam" id="NF033749">
    <property type="entry name" value="bact_hemeryth"/>
    <property type="match status" value="1"/>
</dbReference>
<dbReference type="AlphaFoldDB" id="A0A8J7JA86"/>
<dbReference type="InterPro" id="IPR012827">
    <property type="entry name" value="Hemerythrin_metal-bd"/>
</dbReference>
<dbReference type="InterPro" id="IPR050669">
    <property type="entry name" value="Hemerythrin"/>
</dbReference>
<evidence type="ECO:0000313" key="5">
    <source>
        <dbReference type="EMBL" id="MBJ6723741.1"/>
    </source>
</evidence>
<evidence type="ECO:0000313" key="6">
    <source>
        <dbReference type="Proteomes" id="UP000636888"/>
    </source>
</evidence>
<evidence type="ECO:0000259" key="4">
    <source>
        <dbReference type="Pfam" id="PF01814"/>
    </source>
</evidence>
<keyword evidence="2" id="KW-0479">Metal-binding</keyword>
<comment type="similarity">
    <text evidence="1">Belongs to the hemerythrin family.</text>
</comment>
<accession>A0A8J7JA86</accession>
<evidence type="ECO:0000256" key="1">
    <source>
        <dbReference type="ARBA" id="ARBA00010587"/>
    </source>
</evidence>
<reference evidence="5" key="1">
    <citation type="submission" date="2020-12" db="EMBL/GenBank/DDBJ databases">
        <title>Geomonas sp. Red875, isolated from river sediment.</title>
        <authorList>
            <person name="Xu Z."/>
            <person name="Zhang Z."/>
            <person name="Masuda Y."/>
            <person name="Itoh H."/>
            <person name="Senoo K."/>
        </authorList>
    </citation>
    <scope>NUCLEOTIDE SEQUENCE</scope>
    <source>
        <strain evidence="5">Red875</strain>
    </source>
</reference>
<dbReference type="PANTHER" id="PTHR37164:SF1">
    <property type="entry name" value="BACTERIOHEMERYTHRIN"/>
    <property type="match status" value="1"/>
</dbReference>
<gene>
    <name evidence="5" type="ORF">JFN93_03365</name>
</gene>
<sequence>MRISWDESLATGVEEIDNQHKELFARFDRLFTACSDGRGKEEVLQLLGFLREYVVEHFTAEEKLQFRSHYPLYPEHKQLHVAFIKDVEKLERSFRDEGATLSLVIMTNKTLTTWLLQHIGKMDMEFAAYLKQQQG</sequence>
<comment type="caution">
    <text evidence="5">The sequence shown here is derived from an EMBL/GenBank/DDBJ whole genome shotgun (WGS) entry which is preliminary data.</text>
</comment>
<dbReference type="GO" id="GO:0046872">
    <property type="term" value="F:metal ion binding"/>
    <property type="evidence" value="ECO:0007669"/>
    <property type="project" value="UniProtKB-KW"/>
</dbReference>
<dbReference type="NCBIfam" id="TIGR02481">
    <property type="entry name" value="hemeryth_dom"/>
    <property type="match status" value="1"/>
</dbReference>
<protein>
    <submittedName>
        <fullName evidence="5">Hemerythrin family protein</fullName>
    </submittedName>
</protein>
<dbReference type="RefSeq" id="WP_199382574.1">
    <property type="nucleotide sequence ID" value="NZ_JAEMHM010000002.1"/>
</dbReference>
<dbReference type="Proteomes" id="UP000636888">
    <property type="component" value="Unassembled WGS sequence"/>
</dbReference>
<keyword evidence="6" id="KW-1185">Reference proteome</keyword>
<dbReference type="EMBL" id="JAEMHM010000002">
    <property type="protein sequence ID" value="MBJ6723741.1"/>
    <property type="molecule type" value="Genomic_DNA"/>
</dbReference>
<name>A0A8J7JA86_9BACT</name>
<dbReference type="CDD" id="cd12107">
    <property type="entry name" value="Hemerythrin"/>
    <property type="match status" value="1"/>
</dbReference>
<dbReference type="InterPro" id="IPR012312">
    <property type="entry name" value="Hemerythrin-like"/>
</dbReference>
<proteinExistence type="inferred from homology"/>
<keyword evidence="3" id="KW-0408">Iron</keyword>
<dbReference type="InterPro" id="IPR035938">
    <property type="entry name" value="Hemerythrin-like_sf"/>
</dbReference>
<organism evidence="5 6">
    <name type="scientific">Geomesophilobacter sediminis</name>
    <dbReference type="NCBI Taxonomy" id="2798584"/>
    <lineage>
        <taxon>Bacteria</taxon>
        <taxon>Pseudomonadati</taxon>
        <taxon>Thermodesulfobacteriota</taxon>
        <taxon>Desulfuromonadia</taxon>
        <taxon>Geobacterales</taxon>
        <taxon>Geobacteraceae</taxon>
        <taxon>Geomesophilobacter</taxon>
    </lineage>
</organism>
<dbReference type="PANTHER" id="PTHR37164">
    <property type="entry name" value="BACTERIOHEMERYTHRIN"/>
    <property type="match status" value="1"/>
</dbReference>
<evidence type="ECO:0000256" key="2">
    <source>
        <dbReference type="ARBA" id="ARBA00022723"/>
    </source>
</evidence>
<dbReference type="Pfam" id="PF01814">
    <property type="entry name" value="Hemerythrin"/>
    <property type="match status" value="1"/>
</dbReference>